<dbReference type="PANTHER" id="PTHR12613">
    <property type="entry name" value="ERO1-RELATED"/>
    <property type="match status" value="1"/>
</dbReference>
<dbReference type="InterPro" id="IPR037192">
    <property type="entry name" value="ERO1-like_sf"/>
</dbReference>
<dbReference type="AlphaFoldDB" id="A0A813LD79"/>
<dbReference type="Pfam" id="PF04137">
    <property type="entry name" value="ERO1"/>
    <property type="match status" value="1"/>
</dbReference>
<dbReference type="GO" id="GO:0005789">
    <property type="term" value="C:endoplasmic reticulum membrane"/>
    <property type="evidence" value="ECO:0007669"/>
    <property type="project" value="UniProtKB-SubCell"/>
</dbReference>
<keyword evidence="14" id="KW-0325">Glycoprotein</keyword>
<evidence type="ECO:0000256" key="5">
    <source>
        <dbReference type="ARBA" id="ARBA00022448"/>
    </source>
</evidence>
<evidence type="ECO:0000256" key="1">
    <source>
        <dbReference type="ARBA" id="ARBA00001974"/>
    </source>
</evidence>
<dbReference type="InterPro" id="IPR007266">
    <property type="entry name" value="Ero1"/>
</dbReference>
<feature type="disulfide bond" description="Redox-active" evidence="18">
    <location>
        <begin position="420"/>
        <end position="423"/>
    </location>
</feature>
<evidence type="ECO:0000313" key="20">
    <source>
        <dbReference type="EMBL" id="CAE8724059.1"/>
    </source>
</evidence>
<dbReference type="GO" id="GO:0016972">
    <property type="term" value="F:thiol oxidase activity"/>
    <property type="evidence" value="ECO:0007669"/>
    <property type="project" value="InterPro"/>
</dbReference>
<evidence type="ECO:0000256" key="14">
    <source>
        <dbReference type="ARBA" id="ARBA00023180"/>
    </source>
</evidence>
<evidence type="ECO:0000313" key="21">
    <source>
        <dbReference type="Proteomes" id="UP000626109"/>
    </source>
</evidence>
<evidence type="ECO:0000256" key="18">
    <source>
        <dbReference type="PIRSR" id="PIRSR017205-3"/>
    </source>
</evidence>
<comment type="cofactor">
    <cofactor evidence="1 17">
        <name>FAD</name>
        <dbReference type="ChEBI" id="CHEBI:57692"/>
    </cofactor>
</comment>
<dbReference type="GO" id="GO:0071949">
    <property type="term" value="F:FAD binding"/>
    <property type="evidence" value="ECO:0007669"/>
    <property type="project" value="InterPro"/>
</dbReference>
<keyword evidence="11" id="KW-0560">Oxidoreductase</keyword>
<evidence type="ECO:0000256" key="10">
    <source>
        <dbReference type="ARBA" id="ARBA00022982"/>
    </source>
</evidence>
<feature type="active site" description="Nucleophile" evidence="16">
    <location>
        <position position="420"/>
    </location>
</feature>
<feature type="binding site" evidence="17">
    <location>
        <position position="269"/>
    </location>
    <ligand>
        <name>FAD</name>
        <dbReference type="ChEBI" id="CHEBI:57692"/>
    </ligand>
</feature>
<accession>A0A813LD79</accession>
<dbReference type="EMBL" id="CAJNNW010034832">
    <property type="protein sequence ID" value="CAE8724059.1"/>
    <property type="molecule type" value="Genomic_DNA"/>
</dbReference>
<evidence type="ECO:0000256" key="7">
    <source>
        <dbReference type="ARBA" id="ARBA00022729"/>
    </source>
</evidence>
<evidence type="ECO:0000256" key="16">
    <source>
        <dbReference type="PIRSR" id="PIRSR017205-1"/>
    </source>
</evidence>
<dbReference type="Proteomes" id="UP000626109">
    <property type="component" value="Unassembled WGS sequence"/>
</dbReference>
<name>A0A813LD79_POLGL</name>
<evidence type="ECO:0000256" key="2">
    <source>
        <dbReference type="ARBA" id="ARBA00004367"/>
    </source>
</evidence>
<feature type="compositionally biased region" description="Basic and acidic residues" evidence="19">
    <location>
        <begin position="67"/>
        <end position="78"/>
    </location>
</feature>
<evidence type="ECO:0000256" key="11">
    <source>
        <dbReference type="ARBA" id="ARBA00023002"/>
    </source>
</evidence>
<sequence>MSAPLLFMGSKQDTIELEDVAQSCNVDAVQDANIGQLHPILDDLVHTTFFRLFRVDLKNPSCPFWPDPKKDKEKDKAAADGGSGTCSGSVPKLGGGILGGMPGKKLSSPFTSNKEMSFSPPDHPPPCSIDSEPSEPAVRRNTSAYGGVGASSLPAPSEADPESLDRTMTVQEQVASQERSNESELCEFEEDLPTYWVDMCSGSNMKGSEVEDVNLIKNPERNTGYNGSHIWQAMYNENCFEVGKAIPRGRFGQGDSMCYEERVLYRLLSGWHAATTISVVKNFYSPGTKSAAKGGGWGPNPQRFMTEIGNQPERAKNLHFSFVVLLRAVKKAAPFLQAYPYSTGDGIEDNVTKSLVTRLLDSQLLSICSPLFEAFDETRLFQSSEAKSLRTASAEQRSQLKRQFKSVFKNITVLVDCVQCQRCRLHAKLFSLGLGTALKILLSPPELITSTTSRDEIVALLNVLWKLSEAIRVGQNIV</sequence>
<keyword evidence="10" id="KW-0249">Electron transport</keyword>
<keyword evidence="12" id="KW-0472">Membrane</keyword>
<feature type="compositionally biased region" description="Gly residues" evidence="19">
    <location>
        <begin position="93"/>
        <end position="102"/>
    </location>
</feature>
<comment type="similarity">
    <text evidence="3">Belongs to the EROs family.</text>
</comment>
<dbReference type="PANTHER" id="PTHR12613:SF0">
    <property type="entry name" value="ERO1-LIKE PROTEIN"/>
    <property type="match status" value="1"/>
</dbReference>
<dbReference type="GO" id="GO:0034975">
    <property type="term" value="P:protein folding in endoplasmic reticulum"/>
    <property type="evidence" value="ECO:0007669"/>
    <property type="project" value="InterPro"/>
</dbReference>
<evidence type="ECO:0000256" key="3">
    <source>
        <dbReference type="ARBA" id="ARBA00008277"/>
    </source>
</evidence>
<keyword evidence="5" id="KW-0813">Transport</keyword>
<feature type="region of interest" description="Disordered" evidence="19">
    <location>
        <begin position="63"/>
        <end position="162"/>
    </location>
</feature>
<evidence type="ECO:0000256" key="17">
    <source>
        <dbReference type="PIRSR" id="PIRSR017205-2"/>
    </source>
</evidence>
<comment type="subunit">
    <text evidence="4">May function both as a monomer and a homodimer.</text>
</comment>
<comment type="subcellular location">
    <subcellularLocation>
        <location evidence="2">Endoplasmic reticulum membrane</location>
        <topology evidence="2">Peripheral membrane protein</topology>
        <orientation evidence="2">Lumenal side</orientation>
    </subcellularLocation>
</comment>
<dbReference type="SUPFAM" id="SSF110019">
    <property type="entry name" value="ERO1-like"/>
    <property type="match status" value="2"/>
</dbReference>
<evidence type="ECO:0000256" key="19">
    <source>
        <dbReference type="SAM" id="MobiDB-lite"/>
    </source>
</evidence>
<dbReference type="GO" id="GO:0015035">
    <property type="term" value="F:protein-disulfide reductase activity"/>
    <property type="evidence" value="ECO:0007669"/>
    <property type="project" value="InterPro"/>
</dbReference>
<comment type="caution">
    <text evidence="20">The sequence shown here is derived from an EMBL/GenBank/DDBJ whole genome shotgun (WGS) entry which is preliminary data.</text>
</comment>
<feature type="binding site" evidence="17">
    <location>
        <position position="231"/>
    </location>
    <ligand>
        <name>FAD</name>
        <dbReference type="ChEBI" id="CHEBI:57692"/>
    </ligand>
</feature>
<evidence type="ECO:0008006" key="22">
    <source>
        <dbReference type="Google" id="ProtNLM"/>
    </source>
</evidence>
<organism evidence="20 21">
    <name type="scientific">Polarella glacialis</name>
    <name type="common">Dinoflagellate</name>
    <dbReference type="NCBI Taxonomy" id="89957"/>
    <lineage>
        <taxon>Eukaryota</taxon>
        <taxon>Sar</taxon>
        <taxon>Alveolata</taxon>
        <taxon>Dinophyceae</taxon>
        <taxon>Suessiales</taxon>
        <taxon>Suessiaceae</taxon>
        <taxon>Polarella</taxon>
    </lineage>
</organism>
<dbReference type="PIRSF" id="PIRSF017205">
    <property type="entry name" value="ERO1"/>
    <property type="match status" value="1"/>
</dbReference>
<keyword evidence="7" id="KW-0732">Signal</keyword>
<reference evidence="20" key="1">
    <citation type="submission" date="2021-02" db="EMBL/GenBank/DDBJ databases">
        <authorList>
            <person name="Dougan E. K."/>
            <person name="Rhodes N."/>
            <person name="Thang M."/>
            <person name="Chan C."/>
        </authorList>
    </citation>
    <scope>NUCLEOTIDE SEQUENCE</scope>
</reference>
<feature type="binding site" evidence="17">
    <location>
        <position position="223"/>
    </location>
    <ligand>
        <name>FAD</name>
        <dbReference type="ChEBI" id="CHEBI:57692"/>
    </ligand>
</feature>
<protein>
    <recommendedName>
        <fullName evidence="22">Endoplasmic reticulum oxidoreductin</fullName>
    </recommendedName>
</protein>
<evidence type="ECO:0000256" key="13">
    <source>
        <dbReference type="ARBA" id="ARBA00023157"/>
    </source>
</evidence>
<evidence type="ECO:0000256" key="4">
    <source>
        <dbReference type="ARBA" id="ARBA00011802"/>
    </source>
</evidence>
<feature type="active site" evidence="16">
    <location>
        <position position="423"/>
    </location>
</feature>
<feature type="binding site" evidence="17">
    <location>
        <position position="272"/>
    </location>
    <ligand>
        <name>FAD</name>
        <dbReference type="ChEBI" id="CHEBI:57692"/>
    </ligand>
</feature>
<keyword evidence="15" id="KW-0676">Redox-active center</keyword>
<keyword evidence="13 18" id="KW-1015">Disulfide bond</keyword>
<feature type="binding site" evidence="17">
    <location>
        <position position="221"/>
    </location>
    <ligand>
        <name>FAD</name>
        <dbReference type="ChEBI" id="CHEBI:57692"/>
    </ligand>
</feature>
<evidence type="ECO:0000256" key="9">
    <source>
        <dbReference type="ARBA" id="ARBA00022827"/>
    </source>
</evidence>
<evidence type="ECO:0000256" key="8">
    <source>
        <dbReference type="ARBA" id="ARBA00022824"/>
    </source>
</evidence>
<proteinExistence type="inferred from homology"/>
<evidence type="ECO:0000256" key="12">
    <source>
        <dbReference type="ARBA" id="ARBA00023136"/>
    </source>
</evidence>
<evidence type="ECO:0000256" key="6">
    <source>
        <dbReference type="ARBA" id="ARBA00022630"/>
    </source>
</evidence>
<keyword evidence="6" id="KW-0285">Flavoprotein</keyword>
<keyword evidence="9 17" id="KW-0274">FAD</keyword>
<evidence type="ECO:0000256" key="15">
    <source>
        <dbReference type="ARBA" id="ARBA00023284"/>
    </source>
</evidence>
<gene>
    <name evidence="20" type="ORF">PGLA2088_LOCUS43514</name>
</gene>
<keyword evidence="8" id="KW-0256">Endoplasmic reticulum</keyword>